<dbReference type="PIRSF" id="PIRSF036492">
    <property type="entry name" value="ALDH"/>
    <property type="match status" value="1"/>
</dbReference>
<feature type="domain" description="Aldehyde dehydrogenase" evidence="6">
    <location>
        <begin position="8"/>
        <end position="454"/>
    </location>
</feature>
<dbReference type="InterPro" id="IPR016160">
    <property type="entry name" value="Ald_DH_CS_CYS"/>
</dbReference>
<dbReference type="InterPro" id="IPR012394">
    <property type="entry name" value="Aldehyde_DH_NAD(P)"/>
</dbReference>
<dbReference type="SUPFAM" id="SSF53720">
    <property type="entry name" value="ALDH-like"/>
    <property type="match status" value="1"/>
</dbReference>
<dbReference type="InterPro" id="IPR029510">
    <property type="entry name" value="Ald_DH_CS_GLU"/>
</dbReference>
<evidence type="ECO:0000256" key="1">
    <source>
        <dbReference type="ARBA" id="ARBA00009986"/>
    </source>
</evidence>
<dbReference type="PANTHER" id="PTHR11699">
    <property type="entry name" value="ALDEHYDE DEHYDROGENASE-RELATED"/>
    <property type="match status" value="1"/>
</dbReference>
<evidence type="ECO:0000256" key="5">
    <source>
        <dbReference type="RuleBase" id="RU003345"/>
    </source>
</evidence>
<keyword evidence="8" id="KW-1185">Reference proteome</keyword>
<comment type="caution">
    <text evidence="7">The sequence shown here is derived from an EMBL/GenBank/DDBJ whole genome shotgun (WGS) entry which is preliminary data.</text>
</comment>
<keyword evidence="2 3" id="KW-0560">Oxidoreductase</keyword>
<comment type="similarity">
    <text evidence="1 3 5">Belongs to the aldehyde dehydrogenase family.</text>
</comment>
<protein>
    <recommendedName>
        <fullName evidence="3">Aldehyde dehydrogenase</fullName>
    </recommendedName>
</protein>
<feature type="active site" evidence="4">
    <location>
        <position position="238"/>
    </location>
</feature>
<dbReference type="InterPro" id="IPR016161">
    <property type="entry name" value="Ald_DH/histidinol_DH"/>
</dbReference>
<accession>A0ABW5WGE4</accession>
<dbReference type="InterPro" id="IPR016162">
    <property type="entry name" value="Ald_DH_N"/>
</dbReference>
<dbReference type="PROSITE" id="PS00687">
    <property type="entry name" value="ALDEHYDE_DEHYDR_GLU"/>
    <property type="match status" value="1"/>
</dbReference>
<evidence type="ECO:0000256" key="4">
    <source>
        <dbReference type="PROSITE-ProRule" id="PRU10007"/>
    </source>
</evidence>
<dbReference type="EMBL" id="JBHUOF010000049">
    <property type="protein sequence ID" value="MFD2802665.1"/>
    <property type="molecule type" value="Genomic_DNA"/>
</dbReference>
<dbReference type="CDD" id="cd07099">
    <property type="entry name" value="ALDH_DDALDH"/>
    <property type="match status" value="1"/>
</dbReference>
<gene>
    <name evidence="7" type="ORF">ACFS2C_25065</name>
</gene>
<dbReference type="PROSITE" id="PS00070">
    <property type="entry name" value="ALDEHYDE_DEHYDR_CYS"/>
    <property type="match status" value="1"/>
</dbReference>
<evidence type="ECO:0000259" key="6">
    <source>
        <dbReference type="Pfam" id="PF00171"/>
    </source>
</evidence>
<dbReference type="InterPro" id="IPR015590">
    <property type="entry name" value="Aldehyde_DH_dom"/>
</dbReference>
<evidence type="ECO:0000256" key="3">
    <source>
        <dbReference type="PIRNR" id="PIRNR036492"/>
    </source>
</evidence>
<evidence type="ECO:0000313" key="7">
    <source>
        <dbReference type="EMBL" id="MFD2802665.1"/>
    </source>
</evidence>
<dbReference type="Pfam" id="PF00171">
    <property type="entry name" value="Aldedh"/>
    <property type="match status" value="1"/>
</dbReference>
<proteinExistence type="inferred from homology"/>
<dbReference type="RefSeq" id="WP_377396202.1">
    <property type="nucleotide sequence ID" value="NZ_JBHSAN010000054.1"/>
</dbReference>
<dbReference type="InterPro" id="IPR016163">
    <property type="entry name" value="Ald_DH_C"/>
</dbReference>
<dbReference type="Gene3D" id="3.40.605.10">
    <property type="entry name" value="Aldehyde Dehydrogenase, Chain A, domain 1"/>
    <property type="match status" value="1"/>
</dbReference>
<dbReference type="Proteomes" id="UP001597478">
    <property type="component" value="Unassembled WGS sequence"/>
</dbReference>
<sequence length="489" mass="51468">MTTVHAPATFDSLNPATDAVVGTYAVHSAEQVEAAVARAKEAADWWASLGFAGRAERLGRWRAAIARRMSELCAVVGEETGKPAGDAQLEVVLAIEHLAWAAKNARKVLGPRRRMPGLLLSNQAASVEYHPLGVIGVIGPWNYPVYTPLGSVSYALAAGNAVVFKPSEYTPGVGKWLVDTFAEAVPERPVLQLVTGLGETGAALTRAGVDKIAFTGSAATGKKVMAAAAETLTPVVIEAGGKDPLLVDEDADLDAAADATVWGAFSNAGQTCAGVERVYVHQRVYDEFVAKVVDKARRVEPGRDYGPMTMPAQLDVVRRHIEDALARGGKALLGGKDAVGARFVEPTVLVDVPEDSAAVREETFGPTVTIAKVADMDEAVAKANDSTYGLGSTVFSKQRGMELARRLRTGQTAINAPLSFAGIASLPFGGLGDSGFGRIHGPEGLREFARPKAIARQRFPAPIALTTFARSKTTEALVGKLIAKLHGRG</sequence>
<dbReference type="Gene3D" id="3.40.309.10">
    <property type="entry name" value="Aldehyde Dehydrogenase, Chain A, domain 2"/>
    <property type="match status" value="1"/>
</dbReference>
<organism evidence="7 8">
    <name type="scientific">Prauserella oleivorans</name>
    <dbReference type="NCBI Taxonomy" id="1478153"/>
    <lineage>
        <taxon>Bacteria</taxon>
        <taxon>Bacillati</taxon>
        <taxon>Actinomycetota</taxon>
        <taxon>Actinomycetes</taxon>
        <taxon>Pseudonocardiales</taxon>
        <taxon>Pseudonocardiaceae</taxon>
        <taxon>Prauserella</taxon>
    </lineage>
</organism>
<evidence type="ECO:0000313" key="8">
    <source>
        <dbReference type="Proteomes" id="UP001597478"/>
    </source>
</evidence>
<reference evidence="8" key="1">
    <citation type="journal article" date="2019" name="Int. J. Syst. Evol. Microbiol.">
        <title>The Global Catalogue of Microorganisms (GCM) 10K type strain sequencing project: providing services to taxonomists for standard genome sequencing and annotation.</title>
        <authorList>
            <consortium name="The Broad Institute Genomics Platform"/>
            <consortium name="The Broad Institute Genome Sequencing Center for Infectious Disease"/>
            <person name="Wu L."/>
            <person name="Ma J."/>
        </authorList>
    </citation>
    <scope>NUCLEOTIDE SEQUENCE [LARGE SCALE GENOMIC DNA]</scope>
    <source>
        <strain evidence="8">IBRC-M 10906</strain>
    </source>
</reference>
<name>A0ABW5WGE4_9PSEU</name>
<evidence type="ECO:0000256" key="2">
    <source>
        <dbReference type="ARBA" id="ARBA00023002"/>
    </source>
</evidence>